<evidence type="ECO:0008006" key="3">
    <source>
        <dbReference type="Google" id="ProtNLM"/>
    </source>
</evidence>
<keyword evidence="2" id="KW-1185">Reference proteome</keyword>
<organism evidence="1 2">
    <name type="scientific">Dunaliella salina</name>
    <name type="common">Green alga</name>
    <name type="synonym">Protococcus salinus</name>
    <dbReference type="NCBI Taxonomy" id="3046"/>
    <lineage>
        <taxon>Eukaryota</taxon>
        <taxon>Viridiplantae</taxon>
        <taxon>Chlorophyta</taxon>
        <taxon>core chlorophytes</taxon>
        <taxon>Chlorophyceae</taxon>
        <taxon>CS clade</taxon>
        <taxon>Chlamydomonadales</taxon>
        <taxon>Dunaliellaceae</taxon>
        <taxon>Dunaliella</taxon>
    </lineage>
</organism>
<name>A0ABQ7GGG8_DUNSA</name>
<gene>
    <name evidence="1" type="ORF">DUNSADRAFT_9938</name>
</gene>
<evidence type="ECO:0000313" key="1">
    <source>
        <dbReference type="EMBL" id="KAF5833705.1"/>
    </source>
</evidence>
<comment type="caution">
    <text evidence="1">The sequence shown here is derived from an EMBL/GenBank/DDBJ whole genome shotgun (WGS) entry which is preliminary data.</text>
</comment>
<feature type="non-terminal residue" evidence="1">
    <location>
        <position position="1"/>
    </location>
</feature>
<accession>A0ABQ7GGG8</accession>
<proteinExistence type="predicted"/>
<sequence length="81" mass="9316">NYIVRCNCNHKPAVRVRIRTATGITDSCSIMKMSRTRKDITRTNKDTGSGRRMMRDGILDWWNGPDDVQSIRGHTSQLPMH</sequence>
<dbReference type="Proteomes" id="UP000815325">
    <property type="component" value="Unassembled WGS sequence"/>
</dbReference>
<protein>
    <recommendedName>
        <fullName evidence="3">Encoded protein</fullName>
    </recommendedName>
</protein>
<reference evidence="1" key="1">
    <citation type="submission" date="2017-08" db="EMBL/GenBank/DDBJ databases">
        <authorList>
            <person name="Polle J.E."/>
            <person name="Barry K."/>
            <person name="Cushman J."/>
            <person name="Schmutz J."/>
            <person name="Tran D."/>
            <person name="Hathwaick L.T."/>
            <person name="Yim W.C."/>
            <person name="Jenkins J."/>
            <person name="Mckie-Krisberg Z.M."/>
            <person name="Prochnik S."/>
            <person name="Lindquist E."/>
            <person name="Dockter R.B."/>
            <person name="Adam C."/>
            <person name="Molina H."/>
            <person name="Bunkerborg J."/>
            <person name="Jin E."/>
            <person name="Buchheim M."/>
            <person name="Magnuson J."/>
        </authorList>
    </citation>
    <scope>NUCLEOTIDE SEQUENCE</scope>
    <source>
        <strain evidence="1">CCAP 19/18</strain>
    </source>
</reference>
<dbReference type="EMBL" id="MU069796">
    <property type="protein sequence ID" value="KAF5833705.1"/>
    <property type="molecule type" value="Genomic_DNA"/>
</dbReference>
<evidence type="ECO:0000313" key="2">
    <source>
        <dbReference type="Proteomes" id="UP000815325"/>
    </source>
</evidence>